<sequence>MFSLSQRIQTLSNQALTFACFIFVFVIATSWLQLIQQHAFMTPSSIDNIKTSINLRTSRYYGSMNGKPKENSKILFDLNTDLSPLFNWNTKQVFVYLTGEYEGQLRPQTKSEVTYWDKIITKGDNAKLQLKNVRSKYAVWDLEEVFVGRELTFKLKWNIQPWIGPLIYGEANGNKTITITSGKPANVKNEKKSSA</sequence>
<keyword evidence="7 9" id="KW-0472">Membrane</keyword>
<keyword evidence="3 10" id="KW-0812">Transmembrane</keyword>
<dbReference type="GO" id="GO:0006465">
    <property type="term" value="P:signal peptide processing"/>
    <property type="evidence" value="ECO:0007669"/>
    <property type="project" value="UniProtKB-UniRule"/>
</dbReference>
<keyword evidence="6 10" id="KW-1133">Transmembrane helix</keyword>
<evidence type="ECO:0000256" key="6">
    <source>
        <dbReference type="ARBA" id="ARBA00022989"/>
    </source>
</evidence>
<evidence type="ECO:0000256" key="9">
    <source>
        <dbReference type="PIRNR" id="PIRNR016089"/>
    </source>
</evidence>
<comment type="similarity">
    <text evidence="2 9">Belongs to the SPCS3 family.</text>
</comment>
<evidence type="ECO:0000256" key="5">
    <source>
        <dbReference type="ARBA" id="ARBA00022968"/>
    </source>
</evidence>
<dbReference type="PANTHER" id="PTHR12804:SF0">
    <property type="entry name" value="SIGNAL PEPTIDASE COMPLEX SUBUNIT 3"/>
    <property type="match status" value="1"/>
</dbReference>
<protein>
    <recommendedName>
        <fullName evidence="9">Signal peptidase subunit 3</fullName>
    </recommendedName>
</protein>
<dbReference type="PROSITE" id="PS51257">
    <property type="entry name" value="PROKAR_LIPOPROTEIN"/>
    <property type="match status" value="1"/>
</dbReference>
<evidence type="ECO:0000256" key="3">
    <source>
        <dbReference type="ARBA" id="ARBA00022692"/>
    </source>
</evidence>
<keyword evidence="4 9" id="KW-0256">Endoplasmic reticulum</keyword>
<evidence type="ECO:0000313" key="12">
    <source>
        <dbReference type="Proteomes" id="UP000509704"/>
    </source>
</evidence>
<keyword evidence="5" id="KW-0735">Signal-anchor</keyword>
<evidence type="ECO:0000256" key="8">
    <source>
        <dbReference type="ARBA" id="ARBA00045670"/>
    </source>
</evidence>
<reference evidence="11 12" key="1">
    <citation type="submission" date="2020-07" db="EMBL/GenBank/DDBJ databases">
        <title>The yeast mating-type switching endonuclease HO is a domesticated member of an unorthodox homing genetic element family.</title>
        <authorList>
            <person name="Coughlan A.Y."/>
            <person name="Lombardi L."/>
            <person name="Braun-Galleani S."/>
            <person name="Martos A.R."/>
            <person name="Galeote V."/>
            <person name="Bigey F."/>
            <person name="Dequin S."/>
            <person name="Byrne K.P."/>
            <person name="Wolfe K.H."/>
        </authorList>
    </citation>
    <scope>NUCLEOTIDE SEQUENCE [LARGE SCALE GENOMIC DNA]</scope>
    <source>
        <strain evidence="11 12">NRRL Y-6702</strain>
    </source>
</reference>
<gene>
    <name evidence="11" type="ORF">HG535_0D05970</name>
</gene>
<dbReference type="GeneID" id="59236611"/>
<dbReference type="OrthoDB" id="10261524at2759"/>
<organism evidence="11 12">
    <name type="scientific">Zygotorulaspora mrakii</name>
    <name type="common">Zygosaccharomyces mrakii</name>
    <dbReference type="NCBI Taxonomy" id="42260"/>
    <lineage>
        <taxon>Eukaryota</taxon>
        <taxon>Fungi</taxon>
        <taxon>Dikarya</taxon>
        <taxon>Ascomycota</taxon>
        <taxon>Saccharomycotina</taxon>
        <taxon>Saccharomycetes</taxon>
        <taxon>Saccharomycetales</taxon>
        <taxon>Saccharomycetaceae</taxon>
        <taxon>Zygotorulaspora</taxon>
    </lineage>
</organism>
<name>A0A7H9B2K2_ZYGMR</name>
<proteinExistence type="inferred from homology"/>
<dbReference type="PIRSF" id="PIRSF016089">
    <property type="entry name" value="SPC22"/>
    <property type="match status" value="1"/>
</dbReference>
<accession>A0A7H9B2K2</accession>
<dbReference type="GO" id="GO:0045047">
    <property type="term" value="P:protein targeting to ER"/>
    <property type="evidence" value="ECO:0007669"/>
    <property type="project" value="TreeGrafter"/>
</dbReference>
<evidence type="ECO:0000256" key="1">
    <source>
        <dbReference type="ARBA" id="ARBA00004648"/>
    </source>
</evidence>
<dbReference type="EMBL" id="CP058607">
    <property type="protein sequence ID" value="QLG72888.1"/>
    <property type="molecule type" value="Genomic_DNA"/>
</dbReference>
<dbReference type="Pfam" id="PF04573">
    <property type="entry name" value="SPC22"/>
    <property type="match status" value="1"/>
</dbReference>
<dbReference type="InterPro" id="IPR007653">
    <property type="entry name" value="SPC3"/>
</dbReference>
<feature type="transmembrane region" description="Helical" evidence="10">
    <location>
        <begin position="15"/>
        <end position="35"/>
    </location>
</feature>
<evidence type="ECO:0000256" key="7">
    <source>
        <dbReference type="ARBA" id="ARBA00023136"/>
    </source>
</evidence>
<evidence type="ECO:0000256" key="10">
    <source>
        <dbReference type="SAM" id="Phobius"/>
    </source>
</evidence>
<dbReference type="AlphaFoldDB" id="A0A7H9B2K2"/>
<evidence type="ECO:0000256" key="2">
    <source>
        <dbReference type="ARBA" id="ARBA00009289"/>
    </source>
</evidence>
<evidence type="ECO:0000313" key="11">
    <source>
        <dbReference type="EMBL" id="QLG72888.1"/>
    </source>
</evidence>
<dbReference type="Proteomes" id="UP000509704">
    <property type="component" value="Chromosome 4"/>
</dbReference>
<dbReference type="PANTHER" id="PTHR12804">
    <property type="entry name" value="MICROSOMAL SIGNAL PEPTIDASE 23 KD SUBUNIT SPC22/23"/>
    <property type="match status" value="1"/>
</dbReference>
<comment type="function">
    <text evidence="8">Essential component of the signal peptidase complex (SPC) which catalyzes the cleavage of N-terminal signal sequences from nascent proteins as they are translocated into the lumen of the endoplasmic reticulum. Essential for the SPC catalytic activity, possibly by stabilizing and positioning the active center of the complex close to the lumenal surface. Essential for viability.</text>
</comment>
<dbReference type="RefSeq" id="XP_037144615.1">
    <property type="nucleotide sequence ID" value="XM_037288720.1"/>
</dbReference>
<evidence type="ECO:0000256" key="4">
    <source>
        <dbReference type="ARBA" id="ARBA00022824"/>
    </source>
</evidence>
<comment type="subcellular location">
    <subcellularLocation>
        <location evidence="1">Endoplasmic reticulum membrane</location>
        <topology evidence="1">Single-pass type II membrane protein</topology>
    </subcellularLocation>
</comment>
<keyword evidence="12" id="KW-1185">Reference proteome</keyword>
<dbReference type="GO" id="GO:0005787">
    <property type="term" value="C:signal peptidase complex"/>
    <property type="evidence" value="ECO:0007669"/>
    <property type="project" value="UniProtKB-UniRule"/>
</dbReference>
<dbReference type="KEGG" id="zmk:HG535_0D05970"/>